<name>A0ABD2II65_9BILA</name>
<comment type="caution">
    <text evidence="1">The sequence shown here is derived from an EMBL/GenBank/DDBJ whole genome shotgun (WGS) entry which is preliminary data.</text>
</comment>
<dbReference type="Proteomes" id="UP001620626">
    <property type="component" value="Unassembled WGS sequence"/>
</dbReference>
<proteinExistence type="predicted"/>
<organism evidence="1 2">
    <name type="scientific">Heterodera trifolii</name>
    <dbReference type="NCBI Taxonomy" id="157864"/>
    <lineage>
        <taxon>Eukaryota</taxon>
        <taxon>Metazoa</taxon>
        <taxon>Ecdysozoa</taxon>
        <taxon>Nematoda</taxon>
        <taxon>Chromadorea</taxon>
        <taxon>Rhabditida</taxon>
        <taxon>Tylenchina</taxon>
        <taxon>Tylenchomorpha</taxon>
        <taxon>Tylenchoidea</taxon>
        <taxon>Heteroderidae</taxon>
        <taxon>Heteroderinae</taxon>
        <taxon>Heterodera</taxon>
    </lineage>
</organism>
<keyword evidence="2" id="KW-1185">Reference proteome</keyword>
<reference evidence="1 2" key="1">
    <citation type="submission" date="2024-10" db="EMBL/GenBank/DDBJ databases">
        <authorList>
            <person name="Kim D."/>
        </authorList>
    </citation>
    <scope>NUCLEOTIDE SEQUENCE [LARGE SCALE GENOMIC DNA]</scope>
    <source>
        <strain evidence="1">BH-2024</strain>
    </source>
</reference>
<gene>
    <name evidence="1" type="ORF">niasHT_032096</name>
</gene>
<sequence length="145" mass="17021">MPLPVHSQELKLGKECIVDEMDIEGSKKGKAFFDRITERLDDGKNWVQIEVRQGERRAKYVRNLFGGLPNLQEPMPLTLFFDGAKRHFDWNGTALSKTAFHFWRKSGQGKAAQKMAEKRAMGKHKQLQNDFDNEWMHQNFYFLLF</sequence>
<dbReference type="AlphaFoldDB" id="A0ABD2II65"/>
<evidence type="ECO:0000313" key="1">
    <source>
        <dbReference type="EMBL" id="KAL3075893.1"/>
    </source>
</evidence>
<evidence type="ECO:0000313" key="2">
    <source>
        <dbReference type="Proteomes" id="UP001620626"/>
    </source>
</evidence>
<dbReference type="EMBL" id="JBICBT010001268">
    <property type="protein sequence ID" value="KAL3075893.1"/>
    <property type="molecule type" value="Genomic_DNA"/>
</dbReference>
<protein>
    <submittedName>
        <fullName evidence="1">Uncharacterized protein</fullName>
    </submittedName>
</protein>
<accession>A0ABD2II65</accession>